<feature type="domain" description="HTH marR-type" evidence="1">
    <location>
        <begin position="15"/>
        <end position="151"/>
    </location>
</feature>
<dbReference type="GO" id="GO:0006950">
    <property type="term" value="P:response to stress"/>
    <property type="evidence" value="ECO:0007669"/>
    <property type="project" value="TreeGrafter"/>
</dbReference>
<evidence type="ECO:0000259" key="1">
    <source>
        <dbReference type="PROSITE" id="PS50995"/>
    </source>
</evidence>
<evidence type="ECO:0000313" key="2">
    <source>
        <dbReference type="EMBL" id="VVJ18407.1"/>
    </source>
</evidence>
<name>A0A6I8LR64_9PSEU</name>
<dbReference type="Proteomes" id="UP000399805">
    <property type="component" value="Unassembled WGS sequence"/>
</dbReference>
<dbReference type="SMART" id="SM00347">
    <property type="entry name" value="HTH_MARR"/>
    <property type="match status" value="1"/>
</dbReference>
<accession>A0A6I8LR64</accession>
<dbReference type="InterPro" id="IPR000835">
    <property type="entry name" value="HTH_MarR-typ"/>
</dbReference>
<reference evidence="2 3" key="1">
    <citation type="submission" date="2019-09" db="EMBL/GenBank/DDBJ databases">
        <authorList>
            <person name="Leyn A S."/>
        </authorList>
    </citation>
    <scope>NUCLEOTIDE SEQUENCE [LARGE SCALE GENOMIC DNA]</scope>
    <source>
        <strain evidence="2">AA231_1</strain>
    </source>
</reference>
<dbReference type="Pfam" id="PF12802">
    <property type="entry name" value="MarR_2"/>
    <property type="match status" value="1"/>
</dbReference>
<dbReference type="Gene3D" id="1.10.10.10">
    <property type="entry name" value="Winged helix-like DNA-binding domain superfamily/Winged helix DNA-binding domain"/>
    <property type="match status" value="1"/>
</dbReference>
<dbReference type="EMBL" id="CABVGP010000001">
    <property type="protein sequence ID" value="VVJ18407.1"/>
    <property type="molecule type" value="Genomic_DNA"/>
</dbReference>
<dbReference type="InterPro" id="IPR036388">
    <property type="entry name" value="WH-like_DNA-bd_sf"/>
</dbReference>
<keyword evidence="3" id="KW-1185">Reference proteome</keyword>
<dbReference type="PANTHER" id="PTHR33164:SF99">
    <property type="entry name" value="MARR FAMILY REGULATORY PROTEIN"/>
    <property type="match status" value="1"/>
</dbReference>
<dbReference type="PROSITE" id="PS50995">
    <property type="entry name" value="HTH_MARR_2"/>
    <property type="match status" value="1"/>
</dbReference>
<sequence>MGEDGTDKTPLSAEEEELWRAFAWVLNVLPRTMDLRLQERANITGPEYVALANLGDVHPDGLRISELAGRVGLSPSRVSRLAESLVRRGEAERTRGGEDGRSSSLTITDAGLARVEAAWPHQVASVREHVLRHLDPADHAALTRSLRAIADAL</sequence>
<dbReference type="AlphaFoldDB" id="A0A6I8LR64"/>
<dbReference type="GO" id="GO:0003700">
    <property type="term" value="F:DNA-binding transcription factor activity"/>
    <property type="evidence" value="ECO:0007669"/>
    <property type="project" value="InterPro"/>
</dbReference>
<dbReference type="PANTHER" id="PTHR33164">
    <property type="entry name" value="TRANSCRIPTIONAL REGULATOR, MARR FAMILY"/>
    <property type="match status" value="1"/>
</dbReference>
<dbReference type="InterPro" id="IPR039422">
    <property type="entry name" value="MarR/SlyA-like"/>
</dbReference>
<dbReference type="SUPFAM" id="SSF46785">
    <property type="entry name" value="Winged helix' DNA-binding domain"/>
    <property type="match status" value="1"/>
</dbReference>
<proteinExistence type="predicted"/>
<protein>
    <submittedName>
        <fullName evidence="2">Transcriptional regulator</fullName>
    </submittedName>
</protein>
<dbReference type="RefSeq" id="WP_155543412.1">
    <property type="nucleotide sequence ID" value="NZ_CABVGP010000001.1"/>
</dbReference>
<gene>
    <name evidence="2" type="ORF">AA23TX_03428</name>
</gene>
<dbReference type="InterPro" id="IPR036390">
    <property type="entry name" value="WH_DNA-bd_sf"/>
</dbReference>
<organism evidence="2 3">
    <name type="scientific">Amycolatopsis camponoti</name>
    <dbReference type="NCBI Taxonomy" id="2606593"/>
    <lineage>
        <taxon>Bacteria</taxon>
        <taxon>Bacillati</taxon>
        <taxon>Actinomycetota</taxon>
        <taxon>Actinomycetes</taxon>
        <taxon>Pseudonocardiales</taxon>
        <taxon>Pseudonocardiaceae</taxon>
        <taxon>Amycolatopsis</taxon>
    </lineage>
</organism>
<evidence type="ECO:0000313" key="3">
    <source>
        <dbReference type="Proteomes" id="UP000399805"/>
    </source>
</evidence>